<dbReference type="InterPro" id="IPR027784">
    <property type="entry name" value="Slx4_ascomycetes"/>
</dbReference>
<name>A0A1B5KSE4_USTVR</name>
<protein>
    <recommendedName>
        <fullName evidence="8 9">Structure-specific endonuclease subunit SLX4</fullName>
    </recommendedName>
</protein>
<feature type="compositionally biased region" description="Low complexity" evidence="10">
    <location>
        <begin position="319"/>
        <end position="331"/>
    </location>
</feature>
<dbReference type="EMBL" id="BBTG02000007">
    <property type="protein sequence ID" value="GAO13716.1"/>
    <property type="molecule type" value="Genomic_DNA"/>
</dbReference>
<dbReference type="GO" id="GO:0006355">
    <property type="term" value="P:regulation of DNA-templated transcription"/>
    <property type="evidence" value="ECO:0007669"/>
    <property type="project" value="InterPro"/>
</dbReference>
<keyword evidence="3 9" id="KW-0597">Phosphoprotein</keyword>
<feature type="region of interest" description="Disordered" evidence="10">
    <location>
        <begin position="489"/>
        <end position="589"/>
    </location>
</feature>
<evidence type="ECO:0000313" key="11">
    <source>
        <dbReference type="EMBL" id="GAO13716.1"/>
    </source>
</evidence>
<feature type="region of interest" description="Disordered" evidence="10">
    <location>
        <begin position="201"/>
        <end position="244"/>
    </location>
</feature>
<feature type="compositionally biased region" description="Low complexity" evidence="10">
    <location>
        <begin position="22"/>
        <end position="35"/>
    </location>
</feature>
<feature type="compositionally biased region" description="Basic and acidic residues" evidence="10">
    <location>
        <begin position="99"/>
        <end position="112"/>
    </location>
</feature>
<organism evidence="11 12">
    <name type="scientific">Ustilaginoidea virens</name>
    <name type="common">Rice false smut fungus</name>
    <name type="synonym">Villosiclava virens</name>
    <dbReference type="NCBI Taxonomy" id="1159556"/>
    <lineage>
        <taxon>Eukaryota</taxon>
        <taxon>Fungi</taxon>
        <taxon>Dikarya</taxon>
        <taxon>Ascomycota</taxon>
        <taxon>Pezizomycotina</taxon>
        <taxon>Sordariomycetes</taxon>
        <taxon>Hypocreomycetidae</taxon>
        <taxon>Hypocreales</taxon>
        <taxon>Clavicipitaceae</taxon>
        <taxon>Ustilaginoidea</taxon>
    </lineage>
</organism>
<keyword evidence="6 9" id="KW-0234">DNA repair</keyword>
<evidence type="ECO:0000256" key="7">
    <source>
        <dbReference type="ARBA" id="ARBA00023242"/>
    </source>
</evidence>
<feature type="compositionally biased region" description="Polar residues" evidence="10">
    <location>
        <begin position="160"/>
        <end position="172"/>
    </location>
</feature>
<comment type="caution">
    <text evidence="11">The sequence shown here is derived from an EMBL/GenBank/DDBJ whole genome shotgun (WGS) entry which is preliminary data.</text>
</comment>
<gene>
    <name evidence="9" type="primary">SLX4</name>
    <name evidence="11" type="ORF">UVI_02018150</name>
</gene>
<comment type="similarity">
    <text evidence="2 9">Belongs to the SLX4 family.</text>
</comment>
<dbReference type="CDD" id="cd22999">
    <property type="entry name" value="SAP_SLX4"/>
    <property type="match status" value="1"/>
</dbReference>
<dbReference type="Pfam" id="PF09494">
    <property type="entry name" value="Slx4"/>
    <property type="match status" value="1"/>
</dbReference>
<evidence type="ECO:0000256" key="3">
    <source>
        <dbReference type="ARBA" id="ARBA00022553"/>
    </source>
</evidence>
<feature type="compositionally biased region" description="Polar residues" evidence="10">
    <location>
        <begin position="625"/>
        <end position="645"/>
    </location>
</feature>
<dbReference type="InterPro" id="IPR000637">
    <property type="entry name" value="HMGI/Y_DNA-bd_CS"/>
</dbReference>
<keyword evidence="5 9" id="KW-0233">DNA recombination</keyword>
<dbReference type="PROSITE" id="PS00354">
    <property type="entry name" value="HMGI_Y"/>
    <property type="match status" value="1"/>
</dbReference>
<feature type="compositionally biased region" description="Basic residues" evidence="10">
    <location>
        <begin position="354"/>
        <end position="366"/>
    </location>
</feature>
<feature type="region of interest" description="Disordered" evidence="10">
    <location>
        <begin position="625"/>
        <end position="756"/>
    </location>
</feature>
<feature type="region of interest" description="Disordered" evidence="10">
    <location>
        <begin position="93"/>
        <end position="179"/>
    </location>
</feature>
<comment type="PTM">
    <text evidence="9">Phosphorylated in response to DNA damage.</text>
</comment>
<feature type="compositionally biased region" description="Basic and acidic residues" evidence="10">
    <location>
        <begin position="489"/>
        <end position="499"/>
    </location>
</feature>
<evidence type="ECO:0000256" key="9">
    <source>
        <dbReference type="HAMAP-Rule" id="MF_03110"/>
    </source>
</evidence>
<comment type="function">
    <text evidence="9">Regulatory subunit of the SLX1-SLX4 structure-specific endonuclease that resolves DNA secondary structures generated during DNA repair and recombination. Has endonuclease activity towards branched DNA substrates, introducing single-strand cuts in duplex DNA close to junctions with ss-DNA.</text>
</comment>
<feature type="region of interest" description="Disordered" evidence="10">
    <location>
        <begin position="269"/>
        <end position="375"/>
    </location>
</feature>
<comment type="subunit">
    <text evidence="9">Forms a heterodimer with SLX1.</text>
</comment>
<evidence type="ECO:0000256" key="8">
    <source>
        <dbReference type="ARBA" id="ARBA00029496"/>
    </source>
</evidence>
<evidence type="ECO:0000256" key="10">
    <source>
        <dbReference type="SAM" id="MobiDB-lite"/>
    </source>
</evidence>
<dbReference type="AlphaFoldDB" id="A0A1B5KSE4"/>
<dbReference type="GO" id="GO:0006310">
    <property type="term" value="P:DNA recombination"/>
    <property type="evidence" value="ECO:0007669"/>
    <property type="project" value="UniProtKB-UniRule"/>
</dbReference>
<keyword evidence="7 9" id="KW-0539">Nucleus</keyword>
<dbReference type="GO" id="GO:0017108">
    <property type="term" value="F:5'-flap endonuclease activity"/>
    <property type="evidence" value="ECO:0007669"/>
    <property type="project" value="InterPro"/>
</dbReference>
<evidence type="ECO:0000256" key="6">
    <source>
        <dbReference type="ARBA" id="ARBA00023204"/>
    </source>
</evidence>
<dbReference type="GO" id="GO:0006260">
    <property type="term" value="P:DNA replication"/>
    <property type="evidence" value="ECO:0007669"/>
    <property type="project" value="InterPro"/>
</dbReference>
<keyword evidence="4 9" id="KW-0227">DNA damage</keyword>
<dbReference type="GO" id="GO:0033557">
    <property type="term" value="C:Slx1-Slx4 complex"/>
    <property type="evidence" value="ECO:0007669"/>
    <property type="project" value="UniProtKB-UniRule"/>
</dbReference>
<feature type="region of interest" description="Disordered" evidence="10">
    <location>
        <begin position="1"/>
        <end position="62"/>
    </location>
</feature>
<dbReference type="InterPro" id="IPR018574">
    <property type="entry name" value="Structure-sp_endonuc_su_Slx4"/>
</dbReference>
<feature type="compositionally biased region" description="Low complexity" evidence="10">
    <location>
        <begin position="545"/>
        <end position="563"/>
    </location>
</feature>
<dbReference type="HAMAP" id="MF_03110">
    <property type="entry name" value="Endonuc_su_Slx4"/>
    <property type="match status" value="1"/>
</dbReference>
<sequence length="870" mass="94013">MASPDVFLSSPLRGSTRRHLSADSVPSSSPDLPSVQDILSQRLRRPAIKNPSKPVSKPGDAVSTYFTTRNLWTSAQASRINQVHSSKTSATAIALDGVDAARPRENVSQEKKPPRKPKQVGDKAQTGAPKAAAVDDVEEPASQPWKKFMPQIPEKKRSQAVDSTRPIPSTTELDAPTATAAGEEGCFSAQDLRLPELRATATTEASEPLLLEPAMTRRTDWTPPPARGSTIVISDGPSSDVATFEQDGQDHARPFGTLVASYRCTESPFEEAAPYQSDGSDTKRRKLTGSATEKIGRPTPGAAAKQVAKKKAPRKKPRTITAIATAAYKTASQAEPADTPPQTITPQPLIGKNSRAKQKKKSSKPKAKAEVPEPLLFSPKTALEEVAKQDFVFGTSSQLAREQSPTFLRSLQKATQEFNALEEVPFRSPLNSDAIEPPERGLKLWGAAARDADGDLFDIQVIDLMEEDSAVPQTARDADPYGYFRAEDRSSSCLHDRGARAAGSAVTEGKGYQSDTLPGYIDDRSNAADPSNRSELPKMRPINRSSSTTVETISSTTATARTSQRPQSPGRQPLPGSNAGNPPPPAWESYTDAQLCKTLSRYGFKPIKRRPAMIALLQQILIQTNQVAPQQVRSKSTVGSRSSEAAATKVITPKKARGRPRRDVNEEAPAQDPPPSAQAPETPKRPRGRPRKGSQTTSPTKAKNSEQESKSKHAGQVAAPRKSKTKKVTEIDDSESELGSMPSSSPGSSPGSSVSGARQIDLAMSVDEDTELSLAMTPTDAQSNLFSHISEAVTTAPRATDPARPSWHEKILLYDPIVLEDLAAWLNSGPLSRVGYDGEVNPVEVKKWCESKSICCLWKVNLRGKERKRY</sequence>
<evidence type="ECO:0000256" key="2">
    <source>
        <dbReference type="ARBA" id="ARBA00006661"/>
    </source>
</evidence>
<evidence type="ECO:0000256" key="1">
    <source>
        <dbReference type="ARBA" id="ARBA00004123"/>
    </source>
</evidence>
<feature type="compositionally biased region" description="Low complexity" evidence="10">
    <location>
        <begin position="737"/>
        <end position="756"/>
    </location>
</feature>
<feature type="compositionally biased region" description="Basic residues" evidence="10">
    <location>
        <begin position="307"/>
        <end position="318"/>
    </location>
</feature>
<dbReference type="GO" id="GO:0006281">
    <property type="term" value="P:DNA repair"/>
    <property type="evidence" value="ECO:0007669"/>
    <property type="project" value="UniProtKB-UniRule"/>
</dbReference>
<evidence type="ECO:0000313" key="12">
    <source>
        <dbReference type="Proteomes" id="UP000054053"/>
    </source>
</evidence>
<reference evidence="12" key="1">
    <citation type="journal article" date="2016" name="Genome Announc.">
        <title>Genome sequence of Ustilaginoidea virens IPU010, a rice pathogenic fungus causing false smut.</title>
        <authorList>
            <person name="Kumagai T."/>
            <person name="Ishii T."/>
            <person name="Terai G."/>
            <person name="Umemura M."/>
            <person name="Machida M."/>
            <person name="Asai K."/>
        </authorList>
    </citation>
    <scope>NUCLEOTIDE SEQUENCE [LARGE SCALE GENOMIC DNA]</scope>
    <source>
        <strain evidence="12">IPU010</strain>
    </source>
</reference>
<evidence type="ECO:0000256" key="5">
    <source>
        <dbReference type="ARBA" id="ARBA00023172"/>
    </source>
</evidence>
<proteinExistence type="inferred from homology"/>
<dbReference type="Proteomes" id="UP000054053">
    <property type="component" value="Unassembled WGS sequence"/>
</dbReference>
<accession>A0A1B5KSE4</accession>
<evidence type="ECO:0000256" key="4">
    <source>
        <dbReference type="ARBA" id="ARBA00022763"/>
    </source>
</evidence>
<comment type="subcellular location">
    <subcellularLocation>
        <location evidence="1 9">Nucleus</location>
    </subcellularLocation>
</comment>